<keyword evidence="1" id="KW-0732">Signal</keyword>
<dbReference type="AlphaFoldDB" id="A0A5M9H8U6"/>
<evidence type="ECO:0000313" key="3">
    <source>
        <dbReference type="Proteomes" id="UP000322918"/>
    </source>
</evidence>
<proteinExistence type="predicted"/>
<dbReference type="EMBL" id="VWNE01000012">
    <property type="protein sequence ID" value="KAA8483356.1"/>
    <property type="molecule type" value="Genomic_DNA"/>
</dbReference>
<dbReference type="Gene3D" id="2.40.128.140">
    <property type="entry name" value="Outer membrane protein"/>
    <property type="match status" value="1"/>
</dbReference>
<accession>A0A5M9H8U6</accession>
<gene>
    <name evidence="2" type="ORF">F1649_09190</name>
</gene>
<evidence type="ECO:0000256" key="1">
    <source>
        <dbReference type="SAM" id="SignalP"/>
    </source>
</evidence>
<name>A0A5M9H8U6_9SPHI</name>
<dbReference type="InterPro" id="IPR018707">
    <property type="entry name" value="LpxR"/>
</dbReference>
<organism evidence="2 3">
    <name type="scientific">Arcticibacter tournemirensis</name>
    <dbReference type="NCBI Taxonomy" id="699437"/>
    <lineage>
        <taxon>Bacteria</taxon>
        <taxon>Pseudomonadati</taxon>
        <taxon>Bacteroidota</taxon>
        <taxon>Sphingobacteriia</taxon>
        <taxon>Sphingobacteriales</taxon>
        <taxon>Sphingobacteriaceae</taxon>
        <taxon>Arcticibacter</taxon>
    </lineage>
</organism>
<dbReference type="Proteomes" id="UP000322918">
    <property type="component" value="Unassembled WGS sequence"/>
</dbReference>
<comment type="caution">
    <text evidence="2">The sequence shown here is derived from an EMBL/GenBank/DDBJ whole genome shotgun (WGS) entry which is preliminary data.</text>
</comment>
<dbReference type="Pfam" id="PF09982">
    <property type="entry name" value="LpxR"/>
    <property type="match status" value="1"/>
</dbReference>
<dbReference type="RefSeq" id="WP_141815238.1">
    <property type="nucleotide sequence ID" value="NZ_VFPL01000001.1"/>
</dbReference>
<evidence type="ECO:0000313" key="2">
    <source>
        <dbReference type="EMBL" id="KAA8483356.1"/>
    </source>
</evidence>
<feature type="signal peptide" evidence="1">
    <location>
        <begin position="1"/>
        <end position="21"/>
    </location>
</feature>
<dbReference type="OrthoDB" id="622552at2"/>
<dbReference type="InterPro" id="IPR037107">
    <property type="entry name" value="Put_OMP_sf"/>
</dbReference>
<keyword evidence="3" id="KW-1185">Reference proteome</keyword>
<feature type="chain" id="PRO_5024291527" evidence="1">
    <location>
        <begin position="22"/>
        <end position="320"/>
    </location>
</feature>
<protein>
    <submittedName>
        <fullName evidence="2">DUF2219 family protein</fullName>
    </submittedName>
</protein>
<sequence>MKLLFSITSFLLLASFSFSQNRNFANEFGFRSENDAYLAYGQDRYYTNGLFITFRRALNSDRTDSKTIKRIWEAEAGQYMYNAQSGSVPDISYVDRPFAAYLYGGFKMNWFLNNEQVFQVALNCGTIGPDALGEDAQKLLHKVVKFYEVTGWQYQVNNELALNTSFDYTRLLSRTGPHTDFSLKGYANIGTTFSGAGAGILFRAGNINRLFSSVSTNSRISNSATDSVPSRELFFFAQPSLHFIAYDATIQGGMFNDDKGPVTFSPRRMAFSQEVGLKYAAERWTLNFSVIFRSREIKSQVHAHQYGSASVFYRFGRNNH</sequence>
<reference evidence="2 3" key="1">
    <citation type="submission" date="2019-09" db="EMBL/GenBank/DDBJ databases">
        <title>Pararcticibacter amylolyticus gen. nov., sp. nov., isolated from a rottenly hemp rope, and reclassification of Pedobacter tournemirensis as Pararcticibacter tournemirensis comb. nov.</title>
        <authorList>
            <person name="Cai Y."/>
        </authorList>
    </citation>
    <scope>NUCLEOTIDE SEQUENCE [LARGE SCALE GENOMIC DNA]</scope>
    <source>
        <strain evidence="2 3">TF5-37.2-LB10</strain>
    </source>
</reference>